<dbReference type="InterPro" id="IPR036388">
    <property type="entry name" value="WH-like_DNA-bd_sf"/>
</dbReference>
<dbReference type="OrthoDB" id="3216907at2"/>
<reference evidence="5 6" key="1">
    <citation type="submission" date="2018-09" db="EMBL/GenBank/DDBJ databases">
        <title>YIM PH21274 draft genome.</title>
        <authorList>
            <person name="Miao C."/>
        </authorList>
    </citation>
    <scope>NUCLEOTIDE SEQUENCE [LARGE SCALE GENOMIC DNA]</scope>
    <source>
        <strain evidence="5 6">YIM PH 21724</strain>
    </source>
</reference>
<dbReference type="AlphaFoldDB" id="A0A3A4K2L5"/>
<dbReference type="Gene3D" id="1.10.10.10">
    <property type="entry name" value="Winged helix-like DNA-binding domain superfamily/Winged helix DNA-binding domain"/>
    <property type="match status" value="1"/>
</dbReference>
<keyword evidence="2" id="KW-0238">DNA-binding</keyword>
<keyword evidence="6" id="KW-1185">Reference proteome</keyword>
<name>A0A3A4K2L5_9NOCA</name>
<dbReference type="InterPro" id="IPR000835">
    <property type="entry name" value="HTH_MarR-typ"/>
</dbReference>
<dbReference type="GO" id="GO:0003677">
    <property type="term" value="F:DNA binding"/>
    <property type="evidence" value="ECO:0007669"/>
    <property type="project" value="UniProtKB-KW"/>
</dbReference>
<feature type="domain" description="HTH marR-type" evidence="4">
    <location>
        <begin position="7"/>
        <end position="140"/>
    </location>
</feature>
<gene>
    <name evidence="5" type="ORF">D5S18_32855</name>
</gene>
<dbReference type="GO" id="GO:0003700">
    <property type="term" value="F:DNA-binding transcription factor activity"/>
    <property type="evidence" value="ECO:0007669"/>
    <property type="project" value="InterPro"/>
</dbReference>
<evidence type="ECO:0000256" key="3">
    <source>
        <dbReference type="ARBA" id="ARBA00023163"/>
    </source>
</evidence>
<dbReference type="EMBL" id="QZFU01000055">
    <property type="protein sequence ID" value="RJO68226.1"/>
    <property type="molecule type" value="Genomic_DNA"/>
</dbReference>
<evidence type="ECO:0000259" key="4">
    <source>
        <dbReference type="PROSITE" id="PS50995"/>
    </source>
</evidence>
<dbReference type="PRINTS" id="PR00598">
    <property type="entry name" value="HTHMARR"/>
</dbReference>
<sequence>MLTVMGEGELVELFLRTGRRIRRRQMVLLAPLGISPGQARALRVIGRGEGALRMSEVAARLDIAARSATGVVDSLEGMGLVSRTVDSGNRRVVLVGVTAEGEKVLGAMVSARLEAGEEVFSGLSFEDRDRLLEVLRKLDS</sequence>
<dbReference type="Pfam" id="PF12802">
    <property type="entry name" value="MarR_2"/>
    <property type="match status" value="1"/>
</dbReference>
<evidence type="ECO:0000313" key="5">
    <source>
        <dbReference type="EMBL" id="RJO68226.1"/>
    </source>
</evidence>
<dbReference type="PROSITE" id="PS01117">
    <property type="entry name" value="HTH_MARR_1"/>
    <property type="match status" value="1"/>
</dbReference>
<dbReference type="Proteomes" id="UP000266677">
    <property type="component" value="Unassembled WGS sequence"/>
</dbReference>
<dbReference type="SUPFAM" id="SSF46785">
    <property type="entry name" value="Winged helix' DNA-binding domain"/>
    <property type="match status" value="1"/>
</dbReference>
<accession>A0A3A4K2L5</accession>
<evidence type="ECO:0000256" key="1">
    <source>
        <dbReference type="ARBA" id="ARBA00023015"/>
    </source>
</evidence>
<dbReference type="InterPro" id="IPR039422">
    <property type="entry name" value="MarR/SlyA-like"/>
</dbReference>
<dbReference type="PANTHER" id="PTHR33164">
    <property type="entry name" value="TRANSCRIPTIONAL REGULATOR, MARR FAMILY"/>
    <property type="match status" value="1"/>
</dbReference>
<comment type="caution">
    <text evidence="5">The sequence shown here is derived from an EMBL/GenBank/DDBJ whole genome shotgun (WGS) entry which is preliminary data.</text>
</comment>
<evidence type="ECO:0000256" key="2">
    <source>
        <dbReference type="ARBA" id="ARBA00023125"/>
    </source>
</evidence>
<dbReference type="InterPro" id="IPR036390">
    <property type="entry name" value="WH_DNA-bd_sf"/>
</dbReference>
<dbReference type="PANTHER" id="PTHR33164:SF103">
    <property type="entry name" value="REGULATORY PROTEIN MARR"/>
    <property type="match status" value="1"/>
</dbReference>
<organism evidence="5 6">
    <name type="scientific">Nocardia panacis</name>
    <dbReference type="NCBI Taxonomy" id="2340916"/>
    <lineage>
        <taxon>Bacteria</taxon>
        <taxon>Bacillati</taxon>
        <taxon>Actinomycetota</taxon>
        <taxon>Actinomycetes</taxon>
        <taxon>Mycobacteriales</taxon>
        <taxon>Nocardiaceae</taxon>
        <taxon>Nocardia</taxon>
    </lineage>
</organism>
<dbReference type="PROSITE" id="PS50995">
    <property type="entry name" value="HTH_MARR_2"/>
    <property type="match status" value="1"/>
</dbReference>
<evidence type="ECO:0000313" key="6">
    <source>
        <dbReference type="Proteomes" id="UP000266677"/>
    </source>
</evidence>
<dbReference type="SMART" id="SM00347">
    <property type="entry name" value="HTH_MARR"/>
    <property type="match status" value="1"/>
</dbReference>
<keyword evidence="3" id="KW-0804">Transcription</keyword>
<keyword evidence="1" id="KW-0805">Transcription regulation</keyword>
<proteinExistence type="predicted"/>
<protein>
    <submittedName>
        <fullName evidence="5">MarR family transcriptional regulator</fullName>
    </submittedName>
</protein>
<dbReference type="GO" id="GO:0006950">
    <property type="term" value="P:response to stress"/>
    <property type="evidence" value="ECO:0007669"/>
    <property type="project" value="TreeGrafter"/>
</dbReference>
<dbReference type="InterPro" id="IPR023187">
    <property type="entry name" value="Tscrpt_reg_MarR-type_CS"/>
</dbReference>